<comment type="caution">
    <text evidence="1">The sequence shown here is derived from an EMBL/GenBank/DDBJ whole genome shotgun (WGS) entry which is preliminary data.</text>
</comment>
<evidence type="ECO:0000313" key="2">
    <source>
        <dbReference type="Proteomes" id="UP000678228"/>
    </source>
</evidence>
<gene>
    <name evidence="1" type="ORF">J7W16_21425</name>
</gene>
<dbReference type="Proteomes" id="UP000678228">
    <property type="component" value="Unassembled WGS sequence"/>
</dbReference>
<reference evidence="1" key="1">
    <citation type="submission" date="2021-03" db="EMBL/GenBank/DDBJ databases">
        <title>Bacillus suaedae sp. nov., isolated from Suaeda aralocaspica.</title>
        <authorList>
            <person name="Lei R.F.R."/>
        </authorList>
    </citation>
    <scope>NUCLEOTIDE SEQUENCE</scope>
    <source>
        <strain evidence="1">YZJH907-2</strain>
    </source>
</reference>
<accession>A0A940WVN3</accession>
<keyword evidence="2" id="KW-1185">Reference proteome</keyword>
<dbReference type="AlphaFoldDB" id="A0A940WVN3"/>
<evidence type="ECO:0000313" key="1">
    <source>
        <dbReference type="EMBL" id="MBP3953629.1"/>
    </source>
</evidence>
<name>A0A940WVN3_9BACI</name>
<dbReference type="RefSeq" id="WP_210599484.1">
    <property type="nucleotide sequence ID" value="NZ_JAGKSQ010000019.1"/>
</dbReference>
<protein>
    <submittedName>
        <fullName evidence="1">Uncharacterized protein</fullName>
    </submittedName>
</protein>
<organism evidence="1 2">
    <name type="scientific">Halalkalibacter suaedae</name>
    <dbReference type="NCBI Taxonomy" id="2822140"/>
    <lineage>
        <taxon>Bacteria</taxon>
        <taxon>Bacillati</taxon>
        <taxon>Bacillota</taxon>
        <taxon>Bacilli</taxon>
        <taxon>Bacillales</taxon>
        <taxon>Bacillaceae</taxon>
        <taxon>Halalkalibacter</taxon>
    </lineage>
</organism>
<sequence length="240" mass="27388">MNHFEEAKLEVEKLGKEYLEQIRGEDIFAPDATKKVDDFVQAAFKVINAYFRGGLISDNEYGHVAKMVGKLENMIHGAYFTPPADRPVGRPSIGVTKKVSLTLSEEIWGEIEGRMEETGDKQSAVLRDVLEKELTPYEFEPNEKVWEEFKVFVFNAKPHLFFHYYKNDLYIATPIKRAESTEDGEGVQITFASGSVDVFSNYKLTKVYRPPMLMTQCEVCYQVYNNSGDTIGYIYTTPGE</sequence>
<proteinExistence type="predicted"/>
<dbReference type="EMBL" id="JAGKSQ010000019">
    <property type="protein sequence ID" value="MBP3953629.1"/>
    <property type="molecule type" value="Genomic_DNA"/>
</dbReference>